<evidence type="ECO:0000313" key="4">
    <source>
        <dbReference type="Proteomes" id="UP000799770"/>
    </source>
</evidence>
<accession>A0A6A5ZFH6</accession>
<dbReference type="OrthoDB" id="3226064at2759"/>
<dbReference type="EMBL" id="ML977319">
    <property type="protein sequence ID" value="KAF2117108.1"/>
    <property type="molecule type" value="Genomic_DNA"/>
</dbReference>
<dbReference type="SMART" id="SM00256">
    <property type="entry name" value="FBOX"/>
    <property type="match status" value="1"/>
</dbReference>
<name>A0A6A5ZFH6_9PLEO</name>
<evidence type="ECO:0000313" key="3">
    <source>
        <dbReference type="EMBL" id="KAF2117108.1"/>
    </source>
</evidence>
<dbReference type="SUPFAM" id="SSF81383">
    <property type="entry name" value="F-box domain"/>
    <property type="match status" value="1"/>
</dbReference>
<proteinExistence type="predicted"/>
<feature type="compositionally biased region" description="Acidic residues" evidence="1">
    <location>
        <begin position="437"/>
        <end position="454"/>
    </location>
</feature>
<dbReference type="InterPro" id="IPR036047">
    <property type="entry name" value="F-box-like_dom_sf"/>
</dbReference>
<protein>
    <recommendedName>
        <fullName evidence="2">F-box domain-containing protein</fullName>
    </recommendedName>
</protein>
<dbReference type="Proteomes" id="UP000799770">
    <property type="component" value="Unassembled WGS sequence"/>
</dbReference>
<evidence type="ECO:0000256" key="1">
    <source>
        <dbReference type="SAM" id="MobiDB-lite"/>
    </source>
</evidence>
<dbReference type="Pfam" id="PF00646">
    <property type="entry name" value="F-box"/>
    <property type="match status" value="1"/>
</dbReference>
<feature type="domain" description="F-box" evidence="2">
    <location>
        <begin position="1"/>
        <end position="47"/>
    </location>
</feature>
<dbReference type="PROSITE" id="PS50181">
    <property type="entry name" value="FBOX"/>
    <property type="match status" value="1"/>
</dbReference>
<reference evidence="3" key="1">
    <citation type="journal article" date="2020" name="Stud. Mycol.">
        <title>101 Dothideomycetes genomes: a test case for predicting lifestyles and emergence of pathogens.</title>
        <authorList>
            <person name="Haridas S."/>
            <person name="Albert R."/>
            <person name="Binder M."/>
            <person name="Bloem J."/>
            <person name="Labutti K."/>
            <person name="Salamov A."/>
            <person name="Andreopoulos B."/>
            <person name="Baker S."/>
            <person name="Barry K."/>
            <person name="Bills G."/>
            <person name="Bluhm B."/>
            <person name="Cannon C."/>
            <person name="Castanera R."/>
            <person name="Culley D."/>
            <person name="Daum C."/>
            <person name="Ezra D."/>
            <person name="Gonzalez J."/>
            <person name="Henrissat B."/>
            <person name="Kuo A."/>
            <person name="Liang C."/>
            <person name="Lipzen A."/>
            <person name="Lutzoni F."/>
            <person name="Magnuson J."/>
            <person name="Mondo S."/>
            <person name="Nolan M."/>
            <person name="Ohm R."/>
            <person name="Pangilinan J."/>
            <person name="Park H.-J."/>
            <person name="Ramirez L."/>
            <person name="Alfaro M."/>
            <person name="Sun H."/>
            <person name="Tritt A."/>
            <person name="Yoshinaga Y."/>
            <person name="Zwiers L.-H."/>
            <person name="Turgeon B."/>
            <person name="Goodwin S."/>
            <person name="Spatafora J."/>
            <person name="Crous P."/>
            <person name="Grigoriev I."/>
        </authorList>
    </citation>
    <scope>NUCLEOTIDE SEQUENCE</scope>
    <source>
        <strain evidence="3">CBS 627.86</strain>
    </source>
</reference>
<dbReference type="Gene3D" id="1.20.1280.50">
    <property type="match status" value="1"/>
</dbReference>
<keyword evidence="4" id="KW-1185">Reference proteome</keyword>
<sequence>MELLDLCYDVLIRILEGVDPPDLAKCSKTSWGLNNFIKDNQALWKAHYLRNLDDPRGRPSDPDPDWLSRLQEAVHAQKILNSDDADAKRRSFKFIATQIEDLLRTAIERDGVSKNKAALTEVFNKPSNLDAFLYRSSLYHRAGTESQDAAETEEDRQMSAKLHCLYGVPSGVSGRRSLSTHAHARARVYDLRSYTKNTKWGPFRDDGSMKVDWEMLESIMIDLGYNSGTCCRRFTRHFKQFEPVWSEPFGGIVRDKPLKDYAPKLLMEPDLPLHLKDPYNISGEWLRIVCFLDYNDLHAFNFMDPQPSPDAPRDPINTDEAIRHIHMRLQVTSVESAGPFDNLDLPVTHFTGRSRSVDAAWDPNANSRIRGTVKLTPEGEVRWTTISIFYGEERWRSEGIQVGGRNSKRGVIGTWFDKDYDPHGPAGPTAFWKVSDEIGESDDEDSDDSEMAWV</sequence>
<feature type="region of interest" description="Disordered" evidence="1">
    <location>
        <begin position="427"/>
        <end position="454"/>
    </location>
</feature>
<evidence type="ECO:0000259" key="2">
    <source>
        <dbReference type="PROSITE" id="PS50181"/>
    </source>
</evidence>
<organism evidence="3 4">
    <name type="scientific">Lophiotrema nucula</name>
    <dbReference type="NCBI Taxonomy" id="690887"/>
    <lineage>
        <taxon>Eukaryota</taxon>
        <taxon>Fungi</taxon>
        <taxon>Dikarya</taxon>
        <taxon>Ascomycota</taxon>
        <taxon>Pezizomycotina</taxon>
        <taxon>Dothideomycetes</taxon>
        <taxon>Pleosporomycetidae</taxon>
        <taxon>Pleosporales</taxon>
        <taxon>Lophiotremataceae</taxon>
        <taxon>Lophiotrema</taxon>
    </lineage>
</organism>
<gene>
    <name evidence="3" type="ORF">BDV96DRAFT_571564</name>
</gene>
<dbReference type="InterPro" id="IPR001810">
    <property type="entry name" value="F-box_dom"/>
</dbReference>
<dbReference type="AlphaFoldDB" id="A0A6A5ZFH6"/>